<dbReference type="OrthoDB" id="10280072at2759"/>
<dbReference type="AlphaFoldDB" id="A0A2J5IA55"/>
<proteinExistence type="predicted"/>
<feature type="transmembrane region" description="Helical" evidence="1">
    <location>
        <begin position="59"/>
        <end position="80"/>
    </location>
</feature>
<keyword evidence="3" id="KW-1185">Reference proteome</keyword>
<dbReference type="Proteomes" id="UP000235023">
    <property type="component" value="Unassembled WGS sequence"/>
</dbReference>
<reference evidence="3" key="1">
    <citation type="submission" date="2017-12" db="EMBL/GenBank/DDBJ databases">
        <authorList>
            <consortium name="DOE Joint Genome Institute"/>
            <person name="Mondo S.J."/>
            <person name="Kjaerbolling I."/>
            <person name="Vesth T.C."/>
            <person name="Frisvad J.C."/>
            <person name="Nybo J.L."/>
            <person name="Theobald S."/>
            <person name="Kuo A."/>
            <person name="Bowyer P."/>
            <person name="Matsuda Y."/>
            <person name="Lyhne E.K."/>
            <person name="Kogle M.E."/>
            <person name="Clum A."/>
            <person name="Lipzen A."/>
            <person name="Salamov A."/>
            <person name="Ngan C.Y."/>
            <person name="Daum C."/>
            <person name="Chiniquy J."/>
            <person name="Barry K."/>
            <person name="LaButti K."/>
            <person name="Haridas S."/>
            <person name="Simmons B.A."/>
            <person name="Magnuson J.K."/>
            <person name="Mortensen U.H."/>
            <person name="Larsen T.O."/>
            <person name="Grigoriev I.V."/>
            <person name="Baker S.E."/>
            <person name="Andersen M.R."/>
            <person name="Nordberg H.P."/>
            <person name="Cantor M.N."/>
            <person name="Hua S.X."/>
        </authorList>
    </citation>
    <scope>NUCLEOTIDE SEQUENCE [LARGE SCALE GENOMIC DNA]</scope>
    <source>
        <strain evidence="3">IBT 19404</strain>
    </source>
</reference>
<accession>A0A2J5IA55</accession>
<organism evidence="2 3">
    <name type="scientific">Aspergillus taichungensis</name>
    <dbReference type="NCBI Taxonomy" id="482145"/>
    <lineage>
        <taxon>Eukaryota</taxon>
        <taxon>Fungi</taxon>
        <taxon>Dikarya</taxon>
        <taxon>Ascomycota</taxon>
        <taxon>Pezizomycotina</taxon>
        <taxon>Eurotiomycetes</taxon>
        <taxon>Eurotiomycetidae</taxon>
        <taxon>Eurotiales</taxon>
        <taxon>Aspergillaceae</taxon>
        <taxon>Aspergillus</taxon>
        <taxon>Aspergillus subgen. Circumdati</taxon>
    </lineage>
</organism>
<name>A0A2J5IA55_9EURO</name>
<evidence type="ECO:0000313" key="3">
    <source>
        <dbReference type="Proteomes" id="UP000235023"/>
    </source>
</evidence>
<evidence type="ECO:0000313" key="2">
    <source>
        <dbReference type="EMBL" id="PLN86809.1"/>
    </source>
</evidence>
<keyword evidence="1" id="KW-0812">Transmembrane</keyword>
<protein>
    <submittedName>
        <fullName evidence="2">Uncharacterized protein</fullName>
    </submittedName>
</protein>
<keyword evidence="1" id="KW-1133">Transmembrane helix</keyword>
<dbReference type="EMBL" id="KZ559496">
    <property type="protein sequence ID" value="PLN86809.1"/>
    <property type="molecule type" value="Genomic_DNA"/>
</dbReference>
<sequence>MDDNRATTPRVPLSPHAHMSILQNAYTHKLRAGSPWANWGFTLGIFAPASLRSRQERDLLVLLLLLYQWWFLRWDFFWLARRENW</sequence>
<keyword evidence="1" id="KW-0472">Membrane</keyword>
<evidence type="ECO:0000256" key="1">
    <source>
        <dbReference type="SAM" id="Phobius"/>
    </source>
</evidence>
<gene>
    <name evidence="2" type="ORF">BDW42DRAFT_157760</name>
</gene>